<comment type="caution">
    <text evidence="3">The sequence shown here is derived from an EMBL/GenBank/DDBJ whole genome shotgun (WGS) entry which is preliminary data.</text>
</comment>
<keyword evidence="2" id="KW-1133">Transmembrane helix</keyword>
<keyword evidence="4" id="KW-1185">Reference proteome</keyword>
<feature type="compositionally biased region" description="Basic and acidic residues" evidence="1">
    <location>
        <begin position="514"/>
        <end position="524"/>
    </location>
</feature>
<protein>
    <recommendedName>
        <fullName evidence="5">Mid2 domain-containing protein</fullName>
    </recommendedName>
</protein>
<feature type="region of interest" description="Disordered" evidence="1">
    <location>
        <begin position="499"/>
        <end position="532"/>
    </location>
</feature>
<feature type="compositionally biased region" description="Low complexity" evidence="1">
    <location>
        <begin position="253"/>
        <end position="264"/>
    </location>
</feature>
<evidence type="ECO:0008006" key="5">
    <source>
        <dbReference type="Google" id="ProtNLM"/>
    </source>
</evidence>
<accession>A0AAD6HP99</accession>
<reference evidence="3" key="2">
    <citation type="submission" date="2023-01" db="EMBL/GenBank/DDBJ databases">
        <authorList>
            <person name="Petersen C."/>
        </authorList>
    </citation>
    <scope>NUCLEOTIDE SEQUENCE</scope>
    <source>
        <strain evidence="3">IBT 17514</strain>
    </source>
</reference>
<dbReference type="EMBL" id="JAQJAN010000005">
    <property type="protein sequence ID" value="KAJ5728470.1"/>
    <property type="molecule type" value="Genomic_DNA"/>
</dbReference>
<evidence type="ECO:0000313" key="4">
    <source>
        <dbReference type="Proteomes" id="UP001215712"/>
    </source>
</evidence>
<gene>
    <name evidence="3" type="ORF">N7493_004800</name>
</gene>
<evidence type="ECO:0000256" key="1">
    <source>
        <dbReference type="SAM" id="MobiDB-lite"/>
    </source>
</evidence>
<name>A0AAD6HP99_9EURO</name>
<feature type="transmembrane region" description="Helical" evidence="2">
    <location>
        <begin position="295"/>
        <end position="317"/>
    </location>
</feature>
<feature type="compositionally biased region" description="Low complexity" evidence="1">
    <location>
        <begin position="151"/>
        <end position="170"/>
    </location>
</feature>
<feature type="region of interest" description="Disordered" evidence="1">
    <location>
        <begin position="151"/>
        <end position="179"/>
    </location>
</feature>
<evidence type="ECO:0000313" key="3">
    <source>
        <dbReference type="EMBL" id="KAJ5728470.1"/>
    </source>
</evidence>
<feature type="compositionally biased region" description="Low complexity" evidence="1">
    <location>
        <begin position="274"/>
        <end position="290"/>
    </location>
</feature>
<feature type="region of interest" description="Disordered" evidence="1">
    <location>
        <begin position="253"/>
        <end position="290"/>
    </location>
</feature>
<sequence>MARHGHRHSRVDRMISAKHYMEVIEDEEELGEGSADLSAPTIHTVGTIQNPLSPPASLSSNDLCTPSPNNTCLKDLTDITEDLLARRQAETTSAATVQTVVQVVDTNSQTIWQSSGTEFPMTVSNSAFGEITFSASSVSSLTNSTMATSTATLASTPSNNSTSTQSTATSKQRIPASSPRVFPVTGVQAFSTPLISVASTTTTSLSTSSPPYENFYYSSPTSTTFTFTYTGSSPSSSTNSYWSSTVQSSSSTNVYGGAVQTGTGSSSGNGDGSGSSTNSGSSGSGSSISPTTSKIVGGVVGSIAGLALLIFCVLYFLRRKGYLRNFMKGKGTQTLPSSDMGAAGSMETAEREGHSNPFNAAYLAPAFMKRWRQSTMTTATESTIDSGSSERGFQKISGRKIPPVLTHGGDGYGGGLGGESPTIPDCLIGMSPTTPTGGPLSSFTNHGPPPTSPFGSPLDTTYTREAEETLAPLRPSRVHLPVSSSVNFGIATTVNPSHHIAQPQSAMPLPRTDAVGRSHLDGSRGSRFTESL</sequence>
<keyword evidence="2" id="KW-0472">Membrane</keyword>
<dbReference type="AlphaFoldDB" id="A0AAD6HP99"/>
<reference evidence="3" key="1">
    <citation type="journal article" date="2023" name="IMA Fungus">
        <title>Comparative genomic study of the Penicillium genus elucidates a diverse pangenome and 15 lateral gene transfer events.</title>
        <authorList>
            <person name="Petersen C."/>
            <person name="Sorensen T."/>
            <person name="Nielsen M.R."/>
            <person name="Sondergaard T.E."/>
            <person name="Sorensen J.L."/>
            <person name="Fitzpatrick D.A."/>
            <person name="Frisvad J.C."/>
            <person name="Nielsen K.L."/>
        </authorList>
    </citation>
    <scope>NUCLEOTIDE SEQUENCE</scope>
    <source>
        <strain evidence="3">IBT 17514</strain>
    </source>
</reference>
<dbReference type="Proteomes" id="UP001215712">
    <property type="component" value="Unassembled WGS sequence"/>
</dbReference>
<organism evidence="3 4">
    <name type="scientific">Penicillium malachiteum</name>
    <dbReference type="NCBI Taxonomy" id="1324776"/>
    <lineage>
        <taxon>Eukaryota</taxon>
        <taxon>Fungi</taxon>
        <taxon>Dikarya</taxon>
        <taxon>Ascomycota</taxon>
        <taxon>Pezizomycotina</taxon>
        <taxon>Eurotiomycetes</taxon>
        <taxon>Eurotiomycetidae</taxon>
        <taxon>Eurotiales</taxon>
        <taxon>Aspergillaceae</taxon>
        <taxon>Penicillium</taxon>
    </lineage>
</organism>
<keyword evidence="2" id="KW-0812">Transmembrane</keyword>
<dbReference type="CDD" id="cd12087">
    <property type="entry name" value="TM_EGFR-like"/>
    <property type="match status" value="1"/>
</dbReference>
<proteinExistence type="predicted"/>
<evidence type="ECO:0000256" key="2">
    <source>
        <dbReference type="SAM" id="Phobius"/>
    </source>
</evidence>